<dbReference type="InterPro" id="IPR029058">
    <property type="entry name" value="AB_hydrolase_fold"/>
</dbReference>
<evidence type="ECO:0000256" key="2">
    <source>
        <dbReference type="ARBA" id="ARBA00022553"/>
    </source>
</evidence>
<dbReference type="SUPFAM" id="SSF56801">
    <property type="entry name" value="Acetyl-CoA synthetase-like"/>
    <property type="match status" value="2"/>
</dbReference>
<evidence type="ECO:0000256" key="1">
    <source>
        <dbReference type="ARBA" id="ARBA00022450"/>
    </source>
</evidence>
<dbReference type="Pfam" id="PF00501">
    <property type="entry name" value="AMP-binding"/>
    <property type="match status" value="1"/>
</dbReference>
<protein>
    <recommendedName>
        <fullName evidence="4">Carrier domain-containing protein</fullName>
    </recommendedName>
</protein>
<dbReference type="InterPro" id="IPR036736">
    <property type="entry name" value="ACP-like_sf"/>
</dbReference>
<dbReference type="InterPro" id="IPR020806">
    <property type="entry name" value="PKS_PP-bd"/>
</dbReference>
<dbReference type="SUPFAM" id="SSF47336">
    <property type="entry name" value="ACP-like"/>
    <property type="match status" value="2"/>
</dbReference>
<dbReference type="InterPro" id="IPR000873">
    <property type="entry name" value="AMP-dep_synth/lig_dom"/>
</dbReference>
<dbReference type="InterPro" id="IPR009081">
    <property type="entry name" value="PP-bd_ACP"/>
</dbReference>
<dbReference type="Gene3D" id="3.40.50.980">
    <property type="match status" value="2"/>
</dbReference>
<evidence type="ECO:0000313" key="6">
    <source>
        <dbReference type="Proteomes" id="UP001479436"/>
    </source>
</evidence>
<dbReference type="InterPro" id="IPR010071">
    <property type="entry name" value="AA_adenyl_dom"/>
</dbReference>
<sequence length="1405" mass="157480">MVAYVVAESAEHLPHILRAYLKTKLPEHLVPINYVCLDELPLSPNGKLDRRALPAIDDKALAREVYEAPEGEIEIALAGIWSVLLQVEHISRKDNFFALGGHSLLAVRLMNRVVDLGAELPLAMIFSSPNLASLATTVEQHLNQKNTGPRAIKSVSRMGALEPSFTQESLWFVSQLNDKASVTYNIPLAMKFRGELDGMAWQQALNTLFARHEVLRSVFHNIDGRPKVELLNPGLGIPIKWHDLRGVPNVRVQIESLTAMEMYSPFDLAQGPLVRARLIQLSGNEYIFLFTIYHLVSDGWSAGLITNELNTLYAAYRAGQPDPLPPLFIQYSDYAAWQKKWLSGERLQDQSAYWQEVLANAPALLELPTDRPRPPQQSFAGAVSKIHLDKQMTLALRRLSQEYGVTLFVILLSAWSAVLSRLSGQDDILIGSMNANRNHHQVEGLIGLFANLLVLRIDLSGKPSVSQLLERVWHCTLNAQNNQDIPFEEVVRVVNPPRKLDHTPIFQVTFTWQNIDMGTWDLPGLEVTSDFSSFNTASFDLELDLQEVDDEIIGELCFATALFDHQTIERYISYLKAMLQAMMNHPKQSIATLDIISPDERKVLLESRNETHMLYQEHMCIHQLFEQQVMRTPNATALVYEGEVWSYEELNTRANRLAHQLISLGIKPDMRIAICVERSPAMVMGLLSILKAGGAYVPLDPTYSTNRLSYMINDAAPMVLIADEAGRSVLSKEALTSVTILDLNTQITFPCTNPTIPDLASSHLGCVIYTSTITGKPKGVMMEHRNITNLIQGQWNYLEVNSSSRVLQLASLSVDMSILEIFIAIGYGAGLYLPPDAVYIDRSMLWNYLATHEITHVALTPSLLQDGKDLPVLRSPLTLITRDQVLSAALLRTLIPQGIVVTLYGPTEISVGAVTWRCPPDFDGELVPIGRPIANTRVYLLDNYGQPVPLGAVGEIYIGGASVTRGYLNLPEMTAECFLFDRFNADEGSQMYKTGDLARYLPDGNLEFVSSRVRQVKIEGMQVEVNEIEACLTKHPQVREATVIPLGDERTSTHHVCEMPQGKIETVLAGIWSDLLHIEHINRHDNFFSLGGDSLLAIMMASQIMTALNIEATVRMVFESPTISGLTQRMLESESSQDDSVNILIPIKPTGTRPPLFCIHTLVGHPWSVIDLARYLNKEQSVHYLEARLRSNVTSIDAAFDIMALECVNQILRVQTKGPYYLLGWSYGASIAHRIAVQLELQGMRVELLALLDGYPDYSDPDEKSKSDISFLEKQQSFKYPKPENTVEMSQETTCCSFFNCFNSENIAIAGKYFWEKYRDLLSKASKKVPHRIYKGDLLFVHATEKKDGSAPLLSPDLWKPYVRGNIETYGICCQQEDMIRSEFTSQIAQILGRKLDQLHQAQQD</sequence>
<dbReference type="Pfam" id="PF00550">
    <property type="entry name" value="PP-binding"/>
    <property type="match status" value="2"/>
</dbReference>
<organism evidence="5 6">
    <name type="scientific">Basidiobolus ranarum</name>
    <dbReference type="NCBI Taxonomy" id="34480"/>
    <lineage>
        <taxon>Eukaryota</taxon>
        <taxon>Fungi</taxon>
        <taxon>Fungi incertae sedis</taxon>
        <taxon>Zoopagomycota</taxon>
        <taxon>Entomophthoromycotina</taxon>
        <taxon>Basidiobolomycetes</taxon>
        <taxon>Basidiobolales</taxon>
        <taxon>Basidiobolaceae</taxon>
        <taxon>Basidiobolus</taxon>
    </lineage>
</organism>
<dbReference type="CDD" id="cd05930">
    <property type="entry name" value="A_NRPS"/>
    <property type="match status" value="1"/>
</dbReference>
<dbReference type="InterPro" id="IPR006162">
    <property type="entry name" value="Ppantetheine_attach_site"/>
</dbReference>
<name>A0ABR2VQH8_9FUNG</name>
<dbReference type="Gene3D" id="1.10.1200.10">
    <property type="entry name" value="ACP-like"/>
    <property type="match status" value="1"/>
</dbReference>
<evidence type="ECO:0000256" key="3">
    <source>
        <dbReference type="ARBA" id="ARBA00022598"/>
    </source>
</evidence>
<dbReference type="InterPro" id="IPR001242">
    <property type="entry name" value="Condensation_dom"/>
</dbReference>
<proteinExistence type="predicted"/>
<dbReference type="Proteomes" id="UP001479436">
    <property type="component" value="Unassembled WGS sequence"/>
</dbReference>
<keyword evidence="3" id="KW-0436">Ligase</keyword>
<feature type="domain" description="Carrier" evidence="4">
    <location>
        <begin position="1059"/>
        <end position="1134"/>
    </location>
</feature>
<dbReference type="PANTHER" id="PTHR45527:SF1">
    <property type="entry name" value="FATTY ACID SYNTHASE"/>
    <property type="match status" value="1"/>
</dbReference>
<dbReference type="Gene3D" id="2.30.38.10">
    <property type="entry name" value="Luciferase, Domain 3"/>
    <property type="match status" value="1"/>
</dbReference>
<dbReference type="Pfam" id="PF00975">
    <property type="entry name" value="Thioesterase"/>
    <property type="match status" value="1"/>
</dbReference>
<dbReference type="PROSITE" id="PS00012">
    <property type="entry name" value="PHOSPHOPANTETHEINE"/>
    <property type="match status" value="1"/>
</dbReference>
<dbReference type="Gene3D" id="3.40.50.1820">
    <property type="entry name" value="alpha/beta hydrolase"/>
    <property type="match status" value="1"/>
</dbReference>
<dbReference type="SMART" id="SM00823">
    <property type="entry name" value="PKS_PP"/>
    <property type="match status" value="2"/>
</dbReference>
<feature type="domain" description="Carrier" evidence="4">
    <location>
        <begin position="68"/>
        <end position="142"/>
    </location>
</feature>
<dbReference type="InterPro" id="IPR001031">
    <property type="entry name" value="Thioesterase"/>
</dbReference>
<dbReference type="PROSITE" id="PS50075">
    <property type="entry name" value="CARRIER"/>
    <property type="match status" value="2"/>
</dbReference>
<dbReference type="InterPro" id="IPR023213">
    <property type="entry name" value="CAT-like_dom_sf"/>
</dbReference>
<dbReference type="NCBIfam" id="TIGR01733">
    <property type="entry name" value="AA-adenyl-dom"/>
    <property type="match status" value="1"/>
</dbReference>
<keyword evidence="2" id="KW-0597">Phosphoprotein</keyword>
<accession>A0ABR2VQH8</accession>
<evidence type="ECO:0000313" key="5">
    <source>
        <dbReference type="EMBL" id="KAK9693704.1"/>
    </source>
</evidence>
<dbReference type="PANTHER" id="PTHR45527">
    <property type="entry name" value="NONRIBOSOMAL PEPTIDE SYNTHETASE"/>
    <property type="match status" value="1"/>
</dbReference>
<keyword evidence="6" id="KW-1185">Reference proteome</keyword>
<dbReference type="CDD" id="cd19531">
    <property type="entry name" value="LCL_NRPS-like"/>
    <property type="match status" value="1"/>
</dbReference>
<dbReference type="Gene3D" id="3.30.559.30">
    <property type="entry name" value="Nonribosomal peptide synthetase, condensation domain"/>
    <property type="match status" value="1"/>
</dbReference>
<evidence type="ECO:0000259" key="4">
    <source>
        <dbReference type="PROSITE" id="PS50075"/>
    </source>
</evidence>
<comment type="caution">
    <text evidence="5">The sequence shown here is derived from an EMBL/GenBank/DDBJ whole genome shotgun (WGS) entry which is preliminary data.</text>
</comment>
<dbReference type="Gene3D" id="3.30.559.10">
    <property type="entry name" value="Chloramphenicol acetyltransferase-like domain"/>
    <property type="match status" value="1"/>
</dbReference>
<dbReference type="SUPFAM" id="SSF53474">
    <property type="entry name" value="alpha/beta-Hydrolases"/>
    <property type="match status" value="1"/>
</dbReference>
<dbReference type="Gene3D" id="3.30.300.30">
    <property type="match status" value="2"/>
</dbReference>
<dbReference type="EMBL" id="JASJQH010008294">
    <property type="protein sequence ID" value="KAK9693704.1"/>
    <property type="molecule type" value="Genomic_DNA"/>
</dbReference>
<dbReference type="InterPro" id="IPR045851">
    <property type="entry name" value="AMP-bd_C_sf"/>
</dbReference>
<dbReference type="Pfam" id="PF00668">
    <property type="entry name" value="Condensation"/>
    <property type="match status" value="1"/>
</dbReference>
<reference evidence="5 6" key="1">
    <citation type="submission" date="2023-04" db="EMBL/GenBank/DDBJ databases">
        <title>Genome of Basidiobolus ranarum AG-B5.</title>
        <authorList>
            <person name="Stajich J.E."/>
            <person name="Carter-House D."/>
            <person name="Gryganskyi A."/>
        </authorList>
    </citation>
    <scope>NUCLEOTIDE SEQUENCE [LARGE SCALE GENOMIC DNA]</scope>
    <source>
        <strain evidence="5 6">AG-B5</strain>
    </source>
</reference>
<dbReference type="SUPFAM" id="SSF52777">
    <property type="entry name" value="CoA-dependent acyltransferases"/>
    <property type="match status" value="2"/>
</dbReference>
<keyword evidence="1" id="KW-0596">Phosphopantetheine</keyword>
<gene>
    <name evidence="5" type="ORF">K7432_013776</name>
</gene>